<dbReference type="Proteomes" id="UP000807504">
    <property type="component" value="Unassembled WGS sequence"/>
</dbReference>
<reference evidence="2" key="1">
    <citation type="journal article" date="2020" name="bioRxiv">
        <title>Chromosome-level reference genome of the European wasp spider Argiope bruennichi: a resource for studies on range expansion and evolutionary adaptation.</title>
        <authorList>
            <person name="Sheffer M.M."/>
            <person name="Hoppe A."/>
            <person name="Krehenwinkel H."/>
            <person name="Uhl G."/>
            <person name="Kuss A.W."/>
            <person name="Jensen L."/>
            <person name="Jensen C."/>
            <person name="Gillespie R.G."/>
            <person name="Hoff K.J."/>
            <person name="Prost S."/>
        </authorList>
    </citation>
    <scope>NUCLEOTIDE SEQUENCE</scope>
</reference>
<sequence length="90" mass="9181">MALTALHTRNLPTTSLQSTSCPPKKGVASAEGVAAITDPVIAASALRAAATCGAPTVGARGWDSSRNGGSENNNQSFLTFSMTLPPPFHK</sequence>
<feature type="compositionally biased region" description="Polar residues" evidence="1">
    <location>
        <begin position="64"/>
        <end position="82"/>
    </location>
</feature>
<proteinExistence type="predicted"/>
<keyword evidence="3" id="KW-1185">Reference proteome</keyword>
<reference evidence="2" key="2">
    <citation type="submission" date="2020-06" db="EMBL/GenBank/DDBJ databases">
        <authorList>
            <person name="Sheffer M."/>
        </authorList>
    </citation>
    <scope>NUCLEOTIDE SEQUENCE</scope>
</reference>
<feature type="compositionally biased region" description="Polar residues" evidence="1">
    <location>
        <begin position="10"/>
        <end position="21"/>
    </location>
</feature>
<evidence type="ECO:0000256" key="1">
    <source>
        <dbReference type="SAM" id="MobiDB-lite"/>
    </source>
</evidence>
<organism evidence="2 3">
    <name type="scientific">Argiope bruennichi</name>
    <name type="common">Wasp spider</name>
    <name type="synonym">Aranea bruennichi</name>
    <dbReference type="NCBI Taxonomy" id="94029"/>
    <lineage>
        <taxon>Eukaryota</taxon>
        <taxon>Metazoa</taxon>
        <taxon>Ecdysozoa</taxon>
        <taxon>Arthropoda</taxon>
        <taxon>Chelicerata</taxon>
        <taxon>Arachnida</taxon>
        <taxon>Araneae</taxon>
        <taxon>Araneomorphae</taxon>
        <taxon>Entelegynae</taxon>
        <taxon>Araneoidea</taxon>
        <taxon>Araneidae</taxon>
        <taxon>Argiope</taxon>
    </lineage>
</organism>
<dbReference type="AlphaFoldDB" id="A0A8T0EJZ4"/>
<feature type="region of interest" description="Disordered" evidence="1">
    <location>
        <begin position="1"/>
        <end position="29"/>
    </location>
</feature>
<name>A0A8T0EJZ4_ARGBR</name>
<dbReference type="EMBL" id="JABXBU010002227">
    <property type="protein sequence ID" value="KAF8773851.1"/>
    <property type="molecule type" value="Genomic_DNA"/>
</dbReference>
<protein>
    <submittedName>
        <fullName evidence="2">Uncharacterized protein</fullName>
    </submittedName>
</protein>
<feature type="region of interest" description="Disordered" evidence="1">
    <location>
        <begin position="57"/>
        <end position="90"/>
    </location>
</feature>
<evidence type="ECO:0000313" key="3">
    <source>
        <dbReference type="Proteomes" id="UP000807504"/>
    </source>
</evidence>
<comment type="caution">
    <text evidence="2">The sequence shown here is derived from an EMBL/GenBank/DDBJ whole genome shotgun (WGS) entry which is preliminary data.</text>
</comment>
<accession>A0A8T0EJZ4</accession>
<evidence type="ECO:0000313" key="2">
    <source>
        <dbReference type="EMBL" id="KAF8773851.1"/>
    </source>
</evidence>
<gene>
    <name evidence="2" type="ORF">HNY73_016467</name>
</gene>